<evidence type="ECO:0000313" key="2">
    <source>
        <dbReference type="Proteomes" id="UP000015103"/>
    </source>
</evidence>
<organism evidence="1 2">
    <name type="scientific">Rhodnius prolixus</name>
    <name type="common">Triatomid bug</name>
    <dbReference type="NCBI Taxonomy" id="13249"/>
    <lineage>
        <taxon>Eukaryota</taxon>
        <taxon>Metazoa</taxon>
        <taxon>Ecdysozoa</taxon>
        <taxon>Arthropoda</taxon>
        <taxon>Hexapoda</taxon>
        <taxon>Insecta</taxon>
        <taxon>Pterygota</taxon>
        <taxon>Neoptera</taxon>
        <taxon>Paraneoptera</taxon>
        <taxon>Hemiptera</taxon>
        <taxon>Heteroptera</taxon>
        <taxon>Panheteroptera</taxon>
        <taxon>Cimicomorpha</taxon>
        <taxon>Reduviidae</taxon>
        <taxon>Triatominae</taxon>
        <taxon>Rhodnius</taxon>
    </lineage>
</organism>
<accession>T1HG12</accession>
<dbReference type="STRING" id="13249.T1HG12"/>
<dbReference type="AlphaFoldDB" id="T1HG12"/>
<dbReference type="EnsemblMetazoa" id="RPRC002984-RA">
    <property type="protein sequence ID" value="RPRC002984-PA"/>
    <property type="gene ID" value="RPRC002984"/>
</dbReference>
<name>T1HG12_RHOPR</name>
<dbReference type="EMBL" id="ACPB03006512">
    <property type="status" value="NOT_ANNOTATED_CDS"/>
    <property type="molecule type" value="Genomic_DNA"/>
</dbReference>
<dbReference type="HOGENOM" id="CLU_1375298_0_0_1"/>
<proteinExistence type="predicted"/>
<dbReference type="VEuPathDB" id="VectorBase:RPRC002984"/>
<dbReference type="InParanoid" id="T1HG12"/>
<protein>
    <submittedName>
        <fullName evidence="1">Uncharacterized protein</fullName>
    </submittedName>
</protein>
<reference evidence="1" key="1">
    <citation type="submission" date="2015-05" db="UniProtKB">
        <authorList>
            <consortium name="EnsemblMetazoa"/>
        </authorList>
    </citation>
    <scope>IDENTIFICATION</scope>
</reference>
<dbReference type="Proteomes" id="UP000015103">
    <property type="component" value="Unassembled WGS sequence"/>
</dbReference>
<keyword evidence="2" id="KW-1185">Reference proteome</keyword>
<dbReference type="eggNOG" id="KOG4338">
    <property type="taxonomic scope" value="Eukaryota"/>
</dbReference>
<sequence>MLPSFVSNVILGQVATRLARFVPAKSRQWATGNYLMDYEDPDRAYGGFIQTLLIASERTGLPNVFMFMVEQHSLGHTRFYALYLKVEGLAAVLYEELHKISLMDNQREKVSKVLDLLMNLNVPMENPESLHLELILKIDGRTVVSKYLNQTSFSNWTKVVKKLSSLYFEFSINYQSLNFPVIISTSRPSDIGTPTLTQI</sequence>
<evidence type="ECO:0000313" key="1">
    <source>
        <dbReference type="EnsemblMetazoa" id="RPRC002984-PA"/>
    </source>
</evidence>